<dbReference type="EMBL" id="JAHRIO010069150">
    <property type="protein sequence ID" value="MEQ2180296.1"/>
    <property type="molecule type" value="Genomic_DNA"/>
</dbReference>
<keyword evidence="2" id="KW-1185">Reference proteome</keyword>
<accession>A0ABV0P9Z1</accession>
<dbReference type="Proteomes" id="UP001476798">
    <property type="component" value="Unassembled WGS sequence"/>
</dbReference>
<sequence length="111" mass="12640">ACQVISETDSLISQRTAGVPIRLIVKKGQKLQSTHVFFQPLPYFRELNLVVCGTPMLEASNHSTYLLVENPTQVPVQVTTRKSLGMLIDSSFHDFELTIHRHWRHALICVR</sequence>
<evidence type="ECO:0000313" key="1">
    <source>
        <dbReference type="EMBL" id="MEQ2180296.1"/>
    </source>
</evidence>
<protein>
    <submittedName>
        <fullName evidence="1">Uncharacterized protein</fullName>
    </submittedName>
</protein>
<evidence type="ECO:0000313" key="2">
    <source>
        <dbReference type="Proteomes" id="UP001476798"/>
    </source>
</evidence>
<feature type="non-terminal residue" evidence="1">
    <location>
        <position position="1"/>
    </location>
</feature>
<organism evidence="1 2">
    <name type="scientific">Goodea atripinnis</name>
    <dbReference type="NCBI Taxonomy" id="208336"/>
    <lineage>
        <taxon>Eukaryota</taxon>
        <taxon>Metazoa</taxon>
        <taxon>Chordata</taxon>
        <taxon>Craniata</taxon>
        <taxon>Vertebrata</taxon>
        <taxon>Euteleostomi</taxon>
        <taxon>Actinopterygii</taxon>
        <taxon>Neopterygii</taxon>
        <taxon>Teleostei</taxon>
        <taxon>Neoteleostei</taxon>
        <taxon>Acanthomorphata</taxon>
        <taxon>Ovalentaria</taxon>
        <taxon>Atherinomorphae</taxon>
        <taxon>Cyprinodontiformes</taxon>
        <taxon>Goodeidae</taxon>
        <taxon>Goodea</taxon>
    </lineage>
</organism>
<name>A0ABV0P9Z1_9TELE</name>
<gene>
    <name evidence="1" type="ORF">GOODEAATRI_034523</name>
</gene>
<comment type="caution">
    <text evidence="1">The sequence shown here is derived from an EMBL/GenBank/DDBJ whole genome shotgun (WGS) entry which is preliminary data.</text>
</comment>
<reference evidence="1 2" key="1">
    <citation type="submission" date="2021-06" db="EMBL/GenBank/DDBJ databases">
        <authorList>
            <person name="Palmer J.M."/>
        </authorList>
    </citation>
    <scope>NUCLEOTIDE SEQUENCE [LARGE SCALE GENOMIC DNA]</scope>
    <source>
        <strain evidence="1 2">GA_2019</strain>
        <tissue evidence="1">Muscle</tissue>
    </source>
</reference>
<proteinExistence type="predicted"/>